<evidence type="ECO:0000313" key="3">
    <source>
        <dbReference type="Proteomes" id="UP000799779"/>
    </source>
</evidence>
<dbReference type="EMBL" id="ML977556">
    <property type="protein sequence ID" value="KAF2007671.1"/>
    <property type="molecule type" value="Genomic_DNA"/>
</dbReference>
<protein>
    <submittedName>
        <fullName evidence="2">Uncharacterized protein</fullName>
    </submittedName>
</protein>
<evidence type="ECO:0000313" key="2">
    <source>
        <dbReference type="EMBL" id="KAF2007671.1"/>
    </source>
</evidence>
<dbReference type="Proteomes" id="UP000799779">
    <property type="component" value="Unassembled WGS sequence"/>
</dbReference>
<organism evidence="2 3">
    <name type="scientific">Amniculicola lignicola CBS 123094</name>
    <dbReference type="NCBI Taxonomy" id="1392246"/>
    <lineage>
        <taxon>Eukaryota</taxon>
        <taxon>Fungi</taxon>
        <taxon>Dikarya</taxon>
        <taxon>Ascomycota</taxon>
        <taxon>Pezizomycotina</taxon>
        <taxon>Dothideomycetes</taxon>
        <taxon>Pleosporomycetidae</taxon>
        <taxon>Pleosporales</taxon>
        <taxon>Amniculicolaceae</taxon>
        <taxon>Amniculicola</taxon>
    </lineage>
</organism>
<sequence>MAREARERCRIPRYHIYPRRLGDSFGTASCGKQNCKNKAREDDQSPPAQMPTVGHYRMSVLLRLSEADEDPPLKRRPREFQQCEPKSGPGPWISSAGRLGTSWALIRSTLNPTSPLQRPSSKTEGGTNGQLGYVLMEQSESSG</sequence>
<gene>
    <name evidence="2" type="ORF">P154DRAFT_532</name>
</gene>
<keyword evidence="3" id="KW-1185">Reference proteome</keyword>
<feature type="region of interest" description="Disordered" evidence="1">
    <location>
        <begin position="65"/>
        <end position="143"/>
    </location>
</feature>
<evidence type="ECO:0000256" key="1">
    <source>
        <dbReference type="SAM" id="MobiDB-lite"/>
    </source>
</evidence>
<accession>A0A6A5X4A5</accession>
<name>A0A6A5X4A5_9PLEO</name>
<proteinExistence type="predicted"/>
<feature type="compositionally biased region" description="Polar residues" evidence="1">
    <location>
        <begin position="108"/>
        <end position="125"/>
    </location>
</feature>
<feature type="region of interest" description="Disordered" evidence="1">
    <location>
        <begin position="28"/>
        <end position="53"/>
    </location>
</feature>
<reference evidence="2" key="1">
    <citation type="journal article" date="2020" name="Stud. Mycol.">
        <title>101 Dothideomycetes genomes: a test case for predicting lifestyles and emergence of pathogens.</title>
        <authorList>
            <person name="Haridas S."/>
            <person name="Albert R."/>
            <person name="Binder M."/>
            <person name="Bloem J."/>
            <person name="Labutti K."/>
            <person name="Salamov A."/>
            <person name="Andreopoulos B."/>
            <person name="Baker S."/>
            <person name="Barry K."/>
            <person name="Bills G."/>
            <person name="Bluhm B."/>
            <person name="Cannon C."/>
            <person name="Castanera R."/>
            <person name="Culley D."/>
            <person name="Daum C."/>
            <person name="Ezra D."/>
            <person name="Gonzalez J."/>
            <person name="Henrissat B."/>
            <person name="Kuo A."/>
            <person name="Liang C."/>
            <person name="Lipzen A."/>
            <person name="Lutzoni F."/>
            <person name="Magnuson J."/>
            <person name="Mondo S."/>
            <person name="Nolan M."/>
            <person name="Ohm R."/>
            <person name="Pangilinan J."/>
            <person name="Park H.-J."/>
            <person name="Ramirez L."/>
            <person name="Alfaro M."/>
            <person name="Sun H."/>
            <person name="Tritt A."/>
            <person name="Yoshinaga Y."/>
            <person name="Zwiers L.-H."/>
            <person name="Turgeon B."/>
            <person name="Goodwin S."/>
            <person name="Spatafora J."/>
            <person name="Crous P."/>
            <person name="Grigoriev I."/>
        </authorList>
    </citation>
    <scope>NUCLEOTIDE SEQUENCE</scope>
    <source>
        <strain evidence="2">CBS 123094</strain>
    </source>
</reference>
<dbReference type="AlphaFoldDB" id="A0A6A5X4A5"/>